<keyword evidence="10" id="KW-0966">Cell projection</keyword>
<evidence type="ECO:0000313" key="10">
    <source>
        <dbReference type="EMBL" id="MBG0780058.1"/>
    </source>
</evidence>
<evidence type="ECO:0000256" key="3">
    <source>
        <dbReference type="ARBA" id="ARBA00021718"/>
    </source>
</evidence>
<dbReference type="InterPro" id="IPR002191">
    <property type="entry name" value="Bac_export_3"/>
</dbReference>
<keyword evidence="8 9" id="KW-0975">Bacterial flagellum</keyword>
<feature type="transmembrane region" description="Helical" evidence="9">
    <location>
        <begin position="50"/>
        <end position="70"/>
    </location>
</feature>
<dbReference type="Pfam" id="PF01313">
    <property type="entry name" value="Bac_export_3"/>
    <property type="match status" value="1"/>
</dbReference>
<evidence type="ECO:0000256" key="9">
    <source>
        <dbReference type="RuleBase" id="RU364090"/>
    </source>
</evidence>
<dbReference type="PANTHER" id="PTHR34040:SF2">
    <property type="entry name" value="FLAGELLAR BIOSYNTHETIC PROTEIN FLIQ"/>
    <property type="match status" value="1"/>
</dbReference>
<accession>A0A931D0U0</accession>
<keyword evidence="4 9" id="KW-1003">Cell membrane</keyword>
<dbReference type="PRINTS" id="PR00952">
    <property type="entry name" value="TYPE3IMQPROT"/>
</dbReference>
<dbReference type="PANTHER" id="PTHR34040">
    <property type="entry name" value="FLAGELLAR BIOSYNTHETIC PROTEIN FLIQ"/>
    <property type="match status" value="1"/>
</dbReference>
<evidence type="ECO:0000256" key="6">
    <source>
        <dbReference type="ARBA" id="ARBA00022989"/>
    </source>
</evidence>
<evidence type="ECO:0000256" key="5">
    <source>
        <dbReference type="ARBA" id="ARBA00022692"/>
    </source>
</evidence>
<keyword evidence="6 9" id="KW-1133">Transmembrane helix</keyword>
<dbReference type="AlphaFoldDB" id="A0A931D0U0"/>
<evidence type="ECO:0000313" key="11">
    <source>
        <dbReference type="Proteomes" id="UP000706172"/>
    </source>
</evidence>
<protein>
    <recommendedName>
        <fullName evidence="3 9">Flagellar biosynthetic protein FliQ</fullName>
    </recommendedName>
</protein>
<dbReference type="EMBL" id="JACCQK010000558">
    <property type="protein sequence ID" value="MBG0780058.1"/>
    <property type="molecule type" value="Genomic_DNA"/>
</dbReference>
<evidence type="ECO:0000256" key="1">
    <source>
        <dbReference type="ARBA" id="ARBA00004651"/>
    </source>
</evidence>
<gene>
    <name evidence="9 10" type="primary">fliQ</name>
    <name evidence="10" type="ORF">H0S81_09050</name>
</gene>
<sequence length="90" mass="10113">MTPQFVVNFAREAIQVTILVSLPILGMGLLAGLVISIFQAVTQINEMTLTFVPKILVVLLGLLFLAPWMLEHMMTFTIAVMEHIPDYIRQ</sequence>
<dbReference type="Proteomes" id="UP000706172">
    <property type="component" value="Unassembled WGS sequence"/>
</dbReference>
<keyword evidence="10" id="KW-0282">Flagellum</keyword>
<comment type="caution">
    <text evidence="10">The sequence shown here is derived from an EMBL/GenBank/DDBJ whole genome shotgun (WGS) entry which is preliminary data.</text>
</comment>
<comment type="function">
    <text evidence="9">Role in flagellar biosynthesis.</text>
</comment>
<organism evidence="10 11">
    <name type="scientific">Desulfotignum balticum</name>
    <dbReference type="NCBI Taxonomy" id="115781"/>
    <lineage>
        <taxon>Bacteria</taxon>
        <taxon>Pseudomonadati</taxon>
        <taxon>Thermodesulfobacteriota</taxon>
        <taxon>Desulfobacteria</taxon>
        <taxon>Desulfobacterales</taxon>
        <taxon>Desulfobacteraceae</taxon>
        <taxon>Desulfotignum</taxon>
    </lineage>
</organism>
<dbReference type="GO" id="GO:0044780">
    <property type="term" value="P:bacterial-type flagellum assembly"/>
    <property type="evidence" value="ECO:0007669"/>
    <property type="project" value="InterPro"/>
</dbReference>
<comment type="subcellular location">
    <subcellularLocation>
        <location evidence="1 9">Cell membrane</location>
        <topology evidence="1">Multi-pass membrane protein</topology>
    </subcellularLocation>
    <subcellularLocation>
        <location evidence="9">Bacterial flagellum basal body</location>
    </subcellularLocation>
</comment>
<feature type="transmembrane region" description="Helical" evidence="9">
    <location>
        <begin position="13"/>
        <end position="38"/>
    </location>
</feature>
<proteinExistence type="inferred from homology"/>
<dbReference type="NCBIfam" id="TIGR01402">
    <property type="entry name" value="fliQ"/>
    <property type="match status" value="1"/>
</dbReference>
<keyword evidence="5 9" id="KW-0812">Transmembrane</keyword>
<dbReference type="GO" id="GO:0009306">
    <property type="term" value="P:protein secretion"/>
    <property type="evidence" value="ECO:0007669"/>
    <property type="project" value="InterPro"/>
</dbReference>
<name>A0A931D0U0_9BACT</name>
<evidence type="ECO:0000256" key="8">
    <source>
        <dbReference type="ARBA" id="ARBA00023143"/>
    </source>
</evidence>
<dbReference type="GO" id="GO:0009425">
    <property type="term" value="C:bacterial-type flagellum basal body"/>
    <property type="evidence" value="ECO:0007669"/>
    <property type="project" value="UniProtKB-SubCell"/>
</dbReference>
<comment type="similarity">
    <text evidence="2 9">Belongs to the FliQ/MopD/SpaQ family.</text>
</comment>
<dbReference type="GO" id="GO:0005886">
    <property type="term" value="C:plasma membrane"/>
    <property type="evidence" value="ECO:0007669"/>
    <property type="project" value="UniProtKB-SubCell"/>
</dbReference>
<evidence type="ECO:0000256" key="2">
    <source>
        <dbReference type="ARBA" id="ARBA00006156"/>
    </source>
</evidence>
<keyword evidence="7 9" id="KW-0472">Membrane</keyword>
<evidence type="ECO:0000256" key="4">
    <source>
        <dbReference type="ARBA" id="ARBA00022475"/>
    </source>
</evidence>
<evidence type="ECO:0000256" key="7">
    <source>
        <dbReference type="ARBA" id="ARBA00023136"/>
    </source>
</evidence>
<reference evidence="10" key="1">
    <citation type="submission" date="2020-07" db="EMBL/GenBank/DDBJ databases">
        <title>Severe corrosion of carbon steel in oil field produced water can be linked to methanogenic archaea containing a special type of NiFe hydrogenase.</title>
        <authorList>
            <person name="Lahme S."/>
            <person name="Mand J."/>
            <person name="Longwell J."/>
            <person name="Smith R."/>
            <person name="Enning D."/>
        </authorList>
    </citation>
    <scope>NUCLEOTIDE SEQUENCE</scope>
    <source>
        <strain evidence="10">MIC098Bin6</strain>
    </source>
</reference>
<dbReference type="InterPro" id="IPR006305">
    <property type="entry name" value="FliQ"/>
</dbReference>
<dbReference type="PIRSF" id="PIRSF004669">
    <property type="entry name" value="FliQ"/>
    <property type="match status" value="1"/>
</dbReference>
<keyword evidence="10" id="KW-0969">Cilium</keyword>